<dbReference type="GO" id="GO:0071897">
    <property type="term" value="P:DNA biosynthetic process"/>
    <property type="evidence" value="ECO:0007669"/>
    <property type="project" value="UniProtKB-KW"/>
</dbReference>
<keyword evidence="6 8" id="KW-0418">Kinase</keyword>
<dbReference type="GO" id="GO:0046104">
    <property type="term" value="P:thymidine metabolic process"/>
    <property type="evidence" value="ECO:0007669"/>
    <property type="project" value="TreeGrafter"/>
</dbReference>
<dbReference type="EMBL" id="MHSW01000018">
    <property type="protein sequence ID" value="OHA51822.1"/>
    <property type="molecule type" value="Genomic_DNA"/>
</dbReference>
<keyword evidence="3 8" id="KW-0237">DNA synthesis</keyword>
<evidence type="ECO:0000313" key="10">
    <source>
        <dbReference type="EMBL" id="OHA51822.1"/>
    </source>
</evidence>
<evidence type="ECO:0000256" key="2">
    <source>
        <dbReference type="ARBA" id="ARBA00012118"/>
    </source>
</evidence>
<dbReference type="GO" id="GO:0005524">
    <property type="term" value="F:ATP binding"/>
    <property type="evidence" value="ECO:0007669"/>
    <property type="project" value="UniProtKB-KW"/>
</dbReference>
<dbReference type="InterPro" id="IPR001267">
    <property type="entry name" value="Thymidine_kinase"/>
</dbReference>
<evidence type="ECO:0000256" key="7">
    <source>
        <dbReference type="ARBA" id="ARBA00022840"/>
    </source>
</evidence>
<evidence type="ECO:0000256" key="3">
    <source>
        <dbReference type="ARBA" id="ARBA00022634"/>
    </source>
</evidence>
<dbReference type="GO" id="GO:0004797">
    <property type="term" value="F:thymidine kinase activity"/>
    <property type="evidence" value="ECO:0007669"/>
    <property type="project" value="UniProtKB-EC"/>
</dbReference>
<dbReference type="Gene3D" id="3.40.50.300">
    <property type="entry name" value="P-loop containing nucleotide triphosphate hydrolases"/>
    <property type="match status" value="1"/>
</dbReference>
<dbReference type="SUPFAM" id="SSF52540">
    <property type="entry name" value="P-loop containing nucleoside triphosphate hydrolases"/>
    <property type="match status" value="1"/>
</dbReference>
<evidence type="ECO:0000256" key="9">
    <source>
        <dbReference type="RuleBase" id="RU004165"/>
    </source>
</evidence>
<comment type="similarity">
    <text evidence="1 9">Belongs to the thymidine kinase family.</text>
</comment>
<evidence type="ECO:0000256" key="4">
    <source>
        <dbReference type="ARBA" id="ARBA00022679"/>
    </source>
</evidence>
<evidence type="ECO:0000256" key="1">
    <source>
        <dbReference type="ARBA" id="ARBA00007587"/>
    </source>
</evidence>
<evidence type="ECO:0000256" key="5">
    <source>
        <dbReference type="ARBA" id="ARBA00022741"/>
    </source>
</evidence>
<dbReference type="AlphaFoldDB" id="A0A1G2PW61"/>
<evidence type="ECO:0000256" key="8">
    <source>
        <dbReference type="RuleBase" id="RU000544"/>
    </source>
</evidence>
<dbReference type="PANTHER" id="PTHR11441">
    <property type="entry name" value="THYMIDINE KINASE"/>
    <property type="match status" value="1"/>
</dbReference>
<comment type="catalytic activity">
    <reaction evidence="8">
        <text>thymidine + ATP = dTMP + ADP + H(+)</text>
        <dbReference type="Rhea" id="RHEA:19129"/>
        <dbReference type="ChEBI" id="CHEBI:15378"/>
        <dbReference type="ChEBI" id="CHEBI:17748"/>
        <dbReference type="ChEBI" id="CHEBI:30616"/>
        <dbReference type="ChEBI" id="CHEBI:63528"/>
        <dbReference type="ChEBI" id="CHEBI:456216"/>
        <dbReference type="EC" id="2.7.1.21"/>
    </reaction>
</comment>
<dbReference type="InterPro" id="IPR027417">
    <property type="entry name" value="P-loop_NTPase"/>
</dbReference>
<keyword evidence="4 8" id="KW-0808">Transferase</keyword>
<dbReference type="EC" id="2.7.1.21" evidence="2 8"/>
<gene>
    <name evidence="10" type="ORF">A3A97_00160</name>
</gene>
<dbReference type="PANTHER" id="PTHR11441:SF0">
    <property type="entry name" value="THYMIDINE KINASE, CYTOSOLIC"/>
    <property type="match status" value="1"/>
</dbReference>
<protein>
    <recommendedName>
        <fullName evidence="2 8">Thymidine kinase</fullName>
        <ecNumber evidence="2 8">2.7.1.21</ecNumber>
    </recommendedName>
</protein>
<comment type="caution">
    <text evidence="10">The sequence shown here is derived from an EMBL/GenBank/DDBJ whole genome shotgun (WGS) entry which is preliminary data.</text>
</comment>
<keyword evidence="5 8" id="KW-0547">Nucleotide-binding</keyword>
<accession>A0A1G2PW61</accession>
<dbReference type="Pfam" id="PF00265">
    <property type="entry name" value="TK"/>
    <property type="match status" value="1"/>
</dbReference>
<reference evidence="10 11" key="1">
    <citation type="journal article" date="2016" name="Nat. Commun.">
        <title>Thousands of microbial genomes shed light on interconnected biogeochemical processes in an aquifer system.</title>
        <authorList>
            <person name="Anantharaman K."/>
            <person name="Brown C.T."/>
            <person name="Hug L.A."/>
            <person name="Sharon I."/>
            <person name="Castelle C.J."/>
            <person name="Probst A.J."/>
            <person name="Thomas B.C."/>
            <person name="Singh A."/>
            <person name="Wilkins M.J."/>
            <person name="Karaoz U."/>
            <person name="Brodie E.L."/>
            <person name="Williams K.H."/>
            <person name="Hubbard S.S."/>
            <person name="Banfield J.F."/>
        </authorList>
    </citation>
    <scope>NUCLEOTIDE SEQUENCE [LARGE SCALE GENOMIC DNA]</scope>
</reference>
<proteinExistence type="inferred from homology"/>
<evidence type="ECO:0000313" key="11">
    <source>
        <dbReference type="Proteomes" id="UP000176951"/>
    </source>
</evidence>
<dbReference type="Proteomes" id="UP000176951">
    <property type="component" value="Unassembled WGS sequence"/>
</dbReference>
<sequence>MSARLEVITGPMFSGKSATLIQLLENATYARKQILVIKPALDKRSVETEITTRKIIRGRSTVINKFPANSVNTLREFRKALKERYFHVLGVEEAQFLGPWIVTAVKELLSARSR</sequence>
<evidence type="ECO:0000256" key="6">
    <source>
        <dbReference type="ARBA" id="ARBA00022777"/>
    </source>
</evidence>
<name>A0A1G2PW61_9BACT</name>
<organism evidence="10 11">
    <name type="scientific">Candidatus Terrybacteria bacterium RIFCSPLOWO2_01_FULL_40_23</name>
    <dbReference type="NCBI Taxonomy" id="1802366"/>
    <lineage>
        <taxon>Bacteria</taxon>
        <taxon>Candidatus Terryibacteriota</taxon>
    </lineage>
</organism>
<keyword evidence="7 8" id="KW-0067">ATP-binding</keyword>